<dbReference type="OrthoDB" id="310895at2759"/>
<dbReference type="InterPro" id="IPR009961">
    <property type="entry name" value="DUF1487"/>
</dbReference>
<dbReference type="STRING" id="7370.A0A1I8M340"/>
<accession>A0A1I8M340</accession>
<dbReference type="Pfam" id="PF07368">
    <property type="entry name" value="DUF1487"/>
    <property type="match status" value="1"/>
</dbReference>
<dbReference type="PANTHER" id="PTHR21644:SF0">
    <property type="entry name" value="AT02555P-RELATED"/>
    <property type="match status" value="1"/>
</dbReference>
<dbReference type="GeneID" id="101887636"/>
<dbReference type="PANTHER" id="PTHR21644">
    <property type="entry name" value="AT02555P-RELATED"/>
    <property type="match status" value="1"/>
</dbReference>
<gene>
    <name evidence="1" type="primary">101887636</name>
    <name evidence="3" type="synonym">LOC101887636</name>
</gene>
<dbReference type="RefSeq" id="XP_005184465.1">
    <property type="nucleotide sequence ID" value="XM_005184408.3"/>
</dbReference>
<evidence type="ECO:0000313" key="2">
    <source>
        <dbReference type="Proteomes" id="UP001652621"/>
    </source>
</evidence>
<keyword evidence="2" id="KW-1185">Reference proteome</keyword>
<dbReference type="SUPFAM" id="SSF53720">
    <property type="entry name" value="ALDH-like"/>
    <property type="match status" value="1"/>
</dbReference>
<dbReference type="EnsemblMetazoa" id="MDOA000757-RA">
    <property type="protein sequence ID" value="MDOA000757-PA"/>
    <property type="gene ID" value="MDOA000757"/>
</dbReference>
<name>A0A1I8M340_MUSDO</name>
<dbReference type="InterPro" id="IPR016163">
    <property type="entry name" value="Ald_DH_C"/>
</dbReference>
<dbReference type="Gene3D" id="3.40.309.10">
    <property type="entry name" value="Aldehyde Dehydrogenase, Chain A, domain 2"/>
    <property type="match status" value="1"/>
</dbReference>
<sequence length="241" mass="26835">MPILIKEESFNGLFYDAMTKSDANTANVNADGNRQPTVIIIFENSDVNAAVHHLATSLQTPLCPQAVATVLVQESIRPDFEQKLQAQLKPFANNEMKNEQFIKVQETIKKINAKVITVAGGPTLVCDFTHEHFGNHVAGVCTLHTFRTAKEAIALVAKETLTFPNVSIWHENHAYAYELIAALKSQNFFINCFNMPLTVLQDHQTQGKSFVAMENNYHYETLSHNGSQKSIVFPIGSIFAN</sequence>
<organism evidence="1">
    <name type="scientific">Musca domestica</name>
    <name type="common">House fly</name>
    <dbReference type="NCBI Taxonomy" id="7370"/>
    <lineage>
        <taxon>Eukaryota</taxon>
        <taxon>Metazoa</taxon>
        <taxon>Ecdysozoa</taxon>
        <taxon>Arthropoda</taxon>
        <taxon>Hexapoda</taxon>
        <taxon>Insecta</taxon>
        <taxon>Pterygota</taxon>
        <taxon>Neoptera</taxon>
        <taxon>Endopterygota</taxon>
        <taxon>Diptera</taxon>
        <taxon>Brachycera</taxon>
        <taxon>Muscomorpha</taxon>
        <taxon>Muscoidea</taxon>
        <taxon>Muscidae</taxon>
        <taxon>Musca</taxon>
    </lineage>
</organism>
<dbReference type="KEGG" id="mde:101887636"/>
<dbReference type="InterPro" id="IPR016161">
    <property type="entry name" value="Ald_DH/histidinol_DH"/>
</dbReference>
<evidence type="ECO:0000313" key="1">
    <source>
        <dbReference type="EnsemblMetazoa" id="MDOA000757-PA"/>
    </source>
</evidence>
<dbReference type="GO" id="GO:0016620">
    <property type="term" value="F:oxidoreductase activity, acting on the aldehyde or oxo group of donors, NAD or NADP as acceptor"/>
    <property type="evidence" value="ECO:0007669"/>
    <property type="project" value="InterPro"/>
</dbReference>
<proteinExistence type="predicted"/>
<dbReference type="Proteomes" id="UP001652621">
    <property type="component" value="Unplaced"/>
</dbReference>
<reference evidence="3" key="2">
    <citation type="submission" date="2025-04" db="UniProtKB">
        <authorList>
            <consortium name="RefSeq"/>
        </authorList>
    </citation>
    <scope>IDENTIFICATION</scope>
    <source>
        <strain evidence="3">Aabys</strain>
    </source>
</reference>
<reference evidence="1" key="1">
    <citation type="submission" date="2020-05" db="UniProtKB">
        <authorList>
            <consortium name="EnsemblMetazoa"/>
        </authorList>
    </citation>
    <scope>IDENTIFICATION</scope>
    <source>
        <strain evidence="1">Aabys</strain>
    </source>
</reference>
<evidence type="ECO:0000313" key="3">
    <source>
        <dbReference type="RefSeq" id="XP_005184465.1"/>
    </source>
</evidence>
<dbReference type="VEuPathDB" id="VectorBase:MDOMA2_016890"/>
<dbReference type="eggNOG" id="KOG2450">
    <property type="taxonomic scope" value="Eukaryota"/>
</dbReference>
<dbReference type="VEuPathDB" id="VectorBase:MDOA000757"/>
<protein>
    <submittedName>
        <fullName evidence="3">Uncharacterized protein LOC101887636</fullName>
    </submittedName>
</protein>
<dbReference type="AlphaFoldDB" id="A0A1I8M340"/>